<keyword evidence="2" id="KW-1133">Transmembrane helix</keyword>
<dbReference type="Proteomes" id="UP000051952">
    <property type="component" value="Unassembled WGS sequence"/>
</dbReference>
<dbReference type="EMBL" id="CYKH01001239">
    <property type="protein sequence ID" value="CUI14496.1"/>
    <property type="molecule type" value="Genomic_DNA"/>
</dbReference>
<organism evidence="3 4">
    <name type="scientific">Bodo saltans</name>
    <name type="common">Flagellated protozoan</name>
    <dbReference type="NCBI Taxonomy" id="75058"/>
    <lineage>
        <taxon>Eukaryota</taxon>
        <taxon>Discoba</taxon>
        <taxon>Euglenozoa</taxon>
        <taxon>Kinetoplastea</taxon>
        <taxon>Metakinetoplastina</taxon>
        <taxon>Eubodonida</taxon>
        <taxon>Bodonidae</taxon>
        <taxon>Bodo</taxon>
    </lineage>
</organism>
<proteinExistence type="predicted"/>
<keyword evidence="2" id="KW-0472">Membrane</keyword>
<keyword evidence="2 3" id="KW-0812">Transmembrane</keyword>
<feature type="non-terminal residue" evidence="3">
    <location>
        <position position="154"/>
    </location>
</feature>
<sequence>MPSTGATPPKLQPPTVAEIMEHAEGDDLDKSHPVNGLSYSDTSSRSSSDGPTNTTASTGCRARLAHVFTLQIFLLLGCFGGTLSYLFISLRNEIDSDVNRIVVGSMDQYEEALTPPLHTTMNMLTMLHLLLPYLNETVPTIGNISDVMRMLPTF</sequence>
<evidence type="ECO:0000313" key="4">
    <source>
        <dbReference type="Proteomes" id="UP000051952"/>
    </source>
</evidence>
<protein>
    <submittedName>
        <fullName evidence="3">Transmembrane protein, putative</fullName>
    </submittedName>
</protein>
<feature type="compositionally biased region" description="Low complexity" evidence="1">
    <location>
        <begin position="38"/>
        <end position="48"/>
    </location>
</feature>
<feature type="region of interest" description="Disordered" evidence="1">
    <location>
        <begin position="1"/>
        <end position="56"/>
    </location>
</feature>
<feature type="compositionally biased region" description="Basic and acidic residues" evidence="1">
    <location>
        <begin position="19"/>
        <end position="32"/>
    </location>
</feature>
<reference evidence="4" key="1">
    <citation type="submission" date="2015-09" db="EMBL/GenBank/DDBJ databases">
        <authorList>
            <consortium name="Pathogen Informatics"/>
        </authorList>
    </citation>
    <scope>NUCLEOTIDE SEQUENCE [LARGE SCALE GENOMIC DNA]</scope>
    <source>
        <strain evidence="4">Lake Konstanz</strain>
    </source>
</reference>
<dbReference type="VEuPathDB" id="TriTrypDB:BSAL_91585"/>
<gene>
    <name evidence="3" type="ORF">BSAL_91585</name>
</gene>
<feature type="transmembrane region" description="Helical" evidence="2">
    <location>
        <begin position="67"/>
        <end position="88"/>
    </location>
</feature>
<name>A0A0S4KLN7_BODSA</name>
<keyword evidence="4" id="KW-1185">Reference proteome</keyword>
<evidence type="ECO:0000256" key="2">
    <source>
        <dbReference type="SAM" id="Phobius"/>
    </source>
</evidence>
<accession>A0A0S4KLN7</accession>
<evidence type="ECO:0000313" key="3">
    <source>
        <dbReference type="EMBL" id="CUI14496.1"/>
    </source>
</evidence>
<evidence type="ECO:0000256" key="1">
    <source>
        <dbReference type="SAM" id="MobiDB-lite"/>
    </source>
</evidence>
<dbReference type="AlphaFoldDB" id="A0A0S4KLN7"/>